<keyword evidence="2" id="KW-1185">Reference proteome</keyword>
<dbReference type="EMBL" id="GL376595">
    <property type="status" value="NOT_ANNOTATED_CDS"/>
    <property type="molecule type" value="Genomic_DNA"/>
</dbReference>
<dbReference type="AlphaFoldDB" id="K3X9F1"/>
<accession>K3X9F1</accession>
<reference evidence="2" key="2">
    <citation type="submission" date="2010-04" db="EMBL/GenBank/DDBJ databases">
        <authorList>
            <person name="Buell R."/>
            <person name="Hamilton J."/>
            <person name="Hostetler J."/>
        </authorList>
    </citation>
    <scope>NUCLEOTIDE SEQUENCE [LARGE SCALE GENOMIC DNA]</scope>
    <source>
        <strain evidence="2">DAOM:BR144</strain>
    </source>
</reference>
<evidence type="ECO:0000313" key="1">
    <source>
        <dbReference type="EnsemblProtists" id="PYU1_T013850"/>
    </source>
</evidence>
<evidence type="ECO:0000313" key="2">
    <source>
        <dbReference type="Proteomes" id="UP000019132"/>
    </source>
</evidence>
<reference evidence="1" key="3">
    <citation type="submission" date="2015-02" db="UniProtKB">
        <authorList>
            <consortium name="EnsemblProtists"/>
        </authorList>
    </citation>
    <scope>IDENTIFICATION</scope>
    <source>
        <strain evidence="1">DAOM BR144</strain>
    </source>
</reference>
<dbReference type="EnsemblProtists" id="PYU1_T013850">
    <property type="protein sequence ID" value="PYU1_T013850"/>
    <property type="gene ID" value="PYU1_G013821"/>
</dbReference>
<protein>
    <submittedName>
        <fullName evidence="1">Uncharacterized protein</fullName>
    </submittedName>
</protein>
<proteinExistence type="predicted"/>
<name>K3X9F1_GLOUD</name>
<organism evidence="1 2">
    <name type="scientific">Globisporangium ultimum (strain ATCC 200006 / CBS 805.95 / DAOM BR144)</name>
    <name type="common">Pythium ultimum</name>
    <dbReference type="NCBI Taxonomy" id="431595"/>
    <lineage>
        <taxon>Eukaryota</taxon>
        <taxon>Sar</taxon>
        <taxon>Stramenopiles</taxon>
        <taxon>Oomycota</taxon>
        <taxon>Peronosporomycetes</taxon>
        <taxon>Pythiales</taxon>
        <taxon>Pythiaceae</taxon>
        <taxon>Globisporangium</taxon>
    </lineage>
</organism>
<dbReference type="Proteomes" id="UP000019132">
    <property type="component" value="Unassembled WGS sequence"/>
</dbReference>
<reference evidence="2" key="1">
    <citation type="journal article" date="2010" name="Genome Biol.">
        <title>Genome sequence of the necrotrophic plant pathogen Pythium ultimum reveals original pathogenicity mechanisms and effector repertoire.</title>
        <authorList>
            <person name="Levesque C.A."/>
            <person name="Brouwer H."/>
            <person name="Cano L."/>
            <person name="Hamilton J.P."/>
            <person name="Holt C."/>
            <person name="Huitema E."/>
            <person name="Raffaele S."/>
            <person name="Robideau G.P."/>
            <person name="Thines M."/>
            <person name="Win J."/>
            <person name="Zerillo M.M."/>
            <person name="Beakes G.W."/>
            <person name="Boore J.L."/>
            <person name="Busam D."/>
            <person name="Dumas B."/>
            <person name="Ferriera S."/>
            <person name="Fuerstenberg S.I."/>
            <person name="Gachon C.M."/>
            <person name="Gaulin E."/>
            <person name="Govers F."/>
            <person name="Grenville-Briggs L."/>
            <person name="Horner N."/>
            <person name="Hostetler J."/>
            <person name="Jiang R.H."/>
            <person name="Johnson J."/>
            <person name="Krajaejun T."/>
            <person name="Lin H."/>
            <person name="Meijer H.J."/>
            <person name="Moore B."/>
            <person name="Morris P."/>
            <person name="Phuntmart V."/>
            <person name="Puiu D."/>
            <person name="Shetty J."/>
            <person name="Stajich J.E."/>
            <person name="Tripathy S."/>
            <person name="Wawra S."/>
            <person name="van West P."/>
            <person name="Whitty B.R."/>
            <person name="Coutinho P.M."/>
            <person name="Henrissat B."/>
            <person name="Martin F."/>
            <person name="Thomas P.D."/>
            <person name="Tyler B.M."/>
            <person name="De Vries R.P."/>
            <person name="Kamoun S."/>
            <person name="Yandell M."/>
            <person name="Tisserat N."/>
            <person name="Buell C.R."/>
        </authorList>
    </citation>
    <scope>NUCLEOTIDE SEQUENCE</scope>
    <source>
        <strain evidence="2">DAOM:BR144</strain>
    </source>
</reference>
<sequence length="68" mass="7899">MFETEVMSRRVANRIRHVYQQLQDVDKTEKSSALDQYSGVIARFHQFLLKHGGQDFTTRLVLGYTALP</sequence>
<dbReference type="InParanoid" id="K3X9F1"/>
<dbReference type="VEuPathDB" id="FungiDB:PYU1_G013821"/>
<dbReference type="HOGENOM" id="CLU_2799601_0_0_1"/>